<feature type="domain" description="Periplasmic binding protein" evidence="4">
    <location>
        <begin position="41"/>
        <end position="319"/>
    </location>
</feature>
<reference evidence="5 6" key="1">
    <citation type="submission" date="2021-01" db="EMBL/GenBank/DDBJ databases">
        <title>Genome public.</title>
        <authorList>
            <person name="Liu C."/>
            <person name="Sun Q."/>
        </authorList>
    </citation>
    <scope>NUCLEOTIDE SEQUENCE [LARGE SCALE GENOMIC DNA]</scope>
    <source>
        <strain evidence="5 6">YIM B02515</strain>
    </source>
</reference>
<comment type="subcellular location">
    <subcellularLocation>
        <location evidence="1">Cell envelope</location>
    </subcellularLocation>
</comment>
<dbReference type="SUPFAM" id="SSF53822">
    <property type="entry name" value="Periplasmic binding protein-like I"/>
    <property type="match status" value="1"/>
</dbReference>
<dbReference type="Gene3D" id="3.40.50.2300">
    <property type="match status" value="2"/>
</dbReference>
<dbReference type="PANTHER" id="PTHR30036:SF1">
    <property type="entry name" value="D-XYLOSE-BINDING PERIPLASMIC PROTEIN"/>
    <property type="match status" value="1"/>
</dbReference>
<gene>
    <name evidence="5" type="ORF">JK636_04685</name>
</gene>
<evidence type="ECO:0000313" key="6">
    <source>
        <dbReference type="Proteomes" id="UP000632377"/>
    </source>
</evidence>
<sequence>MKKVIASVLTAVLALGLAGCSSSATPTNTGSSGGDSKAKVIGVAMPTQSLQRWNQDGDNMKKQLEAKGYKVDLQYANNDVNTQTQQVENMITKGSKVLVIASIDGSAMSDVLKKAADSGVKVIAYDRLIMKSPNVDYYATFDNFKVGVTQGKYIEDKLGLKDGKGPFNIELFGGSPDDNNATFFFNGAMSILQPYIDNGKLVVVSGQKEFTKIAIQGWDSAKAQARMDNLITGNYASGKKLDVVLSPNDSLAIGIIASLKNAGYGTGDKPYPIITGQDCDKPNVLAMINGQQSMSIFKDTRTLAVKVVEMVDAVLQGKEAAVNDTKTYNNGSKVVPSFLCDPVYADKNNYKQILIDSGYYKESDLK</sequence>
<dbReference type="NCBIfam" id="NF040907">
    <property type="entry name" value="ChvE"/>
    <property type="match status" value="1"/>
</dbReference>
<dbReference type="PROSITE" id="PS51257">
    <property type="entry name" value="PROKAR_LIPOPROTEIN"/>
    <property type="match status" value="1"/>
</dbReference>
<keyword evidence="2 3" id="KW-0732">Signal</keyword>
<organism evidence="5 6">
    <name type="scientific">Clostridium rhizosphaerae</name>
    <dbReference type="NCBI Taxonomy" id="2803861"/>
    <lineage>
        <taxon>Bacteria</taxon>
        <taxon>Bacillati</taxon>
        <taxon>Bacillota</taxon>
        <taxon>Clostridia</taxon>
        <taxon>Eubacteriales</taxon>
        <taxon>Clostridiaceae</taxon>
        <taxon>Clostridium</taxon>
    </lineage>
</organism>
<evidence type="ECO:0000256" key="2">
    <source>
        <dbReference type="ARBA" id="ARBA00022729"/>
    </source>
</evidence>
<dbReference type="InterPro" id="IPR028082">
    <property type="entry name" value="Peripla_BP_I"/>
</dbReference>
<feature type="signal peptide" evidence="3">
    <location>
        <begin position="1"/>
        <end position="24"/>
    </location>
</feature>
<dbReference type="InterPro" id="IPR025997">
    <property type="entry name" value="SBP_2_dom"/>
</dbReference>
<evidence type="ECO:0000256" key="3">
    <source>
        <dbReference type="SAM" id="SignalP"/>
    </source>
</evidence>
<name>A0ABS1T708_9CLOT</name>
<evidence type="ECO:0000259" key="4">
    <source>
        <dbReference type="Pfam" id="PF13407"/>
    </source>
</evidence>
<feature type="chain" id="PRO_5045322874" evidence="3">
    <location>
        <begin position="25"/>
        <end position="366"/>
    </location>
</feature>
<dbReference type="CDD" id="cd19994">
    <property type="entry name" value="PBP1_ChvE"/>
    <property type="match status" value="1"/>
</dbReference>
<dbReference type="InterPro" id="IPR049784">
    <property type="entry name" value="ChvE-like"/>
</dbReference>
<accession>A0ABS1T708</accession>
<evidence type="ECO:0000313" key="5">
    <source>
        <dbReference type="EMBL" id="MBL4935051.1"/>
    </source>
</evidence>
<keyword evidence="6" id="KW-1185">Reference proteome</keyword>
<dbReference type="PANTHER" id="PTHR30036">
    <property type="entry name" value="D-XYLOSE-BINDING PERIPLASMIC PROTEIN"/>
    <property type="match status" value="1"/>
</dbReference>
<dbReference type="Proteomes" id="UP000632377">
    <property type="component" value="Unassembled WGS sequence"/>
</dbReference>
<comment type="caution">
    <text evidence="5">The sequence shown here is derived from an EMBL/GenBank/DDBJ whole genome shotgun (WGS) entry which is preliminary data.</text>
</comment>
<proteinExistence type="predicted"/>
<protein>
    <submittedName>
        <fullName evidence="5">Sugar-binding protein</fullName>
    </submittedName>
</protein>
<dbReference type="InterPro" id="IPR050555">
    <property type="entry name" value="Bact_Solute-Bind_Prot2"/>
</dbReference>
<dbReference type="Pfam" id="PF13407">
    <property type="entry name" value="Peripla_BP_4"/>
    <property type="match status" value="1"/>
</dbReference>
<evidence type="ECO:0000256" key="1">
    <source>
        <dbReference type="ARBA" id="ARBA00004196"/>
    </source>
</evidence>
<dbReference type="RefSeq" id="WP_202747671.1">
    <property type="nucleotide sequence ID" value="NZ_JAESWC010000002.1"/>
</dbReference>
<dbReference type="EMBL" id="JAESWC010000002">
    <property type="protein sequence ID" value="MBL4935051.1"/>
    <property type="molecule type" value="Genomic_DNA"/>
</dbReference>